<sequence length="249" mass="28552">MRIHFYRITTAELVSYRGPYGLRLTLGSVTEEAKSHRSIKDRSRSNEFIPALESVVGKADKNSIHFQLGLALASFGLRRLHQGEMHRCIPSSQEESLCRRSSNQKTPFSRISHPFRVIQLAKPLPFDSIVQLPKDIDSIPIVQGISWEPTWKTVPNVRIPKDALYPKYHSKPIKSAFLALTYELAAYGSMLRLDHAQEAFFSSAVLWRERVRFALDPTNTETANKDLDCFERWVGPKLPTFEQFEYQGE</sequence>
<keyword evidence="2" id="KW-1185">Reference proteome</keyword>
<gene>
    <name evidence="1" type="ORF">ILEXP_LOCUS37308</name>
</gene>
<protein>
    <submittedName>
        <fullName evidence="1">Uncharacterized protein</fullName>
    </submittedName>
</protein>
<evidence type="ECO:0000313" key="1">
    <source>
        <dbReference type="EMBL" id="CAK9167987.1"/>
    </source>
</evidence>
<comment type="caution">
    <text evidence="1">The sequence shown here is derived from an EMBL/GenBank/DDBJ whole genome shotgun (WGS) entry which is preliminary data.</text>
</comment>
<name>A0ABC8TEX3_9AQUA</name>
<organism evidence="1 2">
    <name type="scientific">Ilex paraguariensis</name>
    <name type="common">yerba mate</name>
    <dbReference type="NCBI Taxonomy" id="185542"/>
    <lineage>
        <taxon>Eukaryota</taxon>
        <taxon>Viridiplantae</taxon>
        <taxon>Streptophyta</taxon>
        <taxon>Embryophyta</taxon>
        <taxon>Tracheophyta</taxon>
        <taxon>Spermatophyta</taxon>
        <taxon>Magnoliopsida</taxon>
        <taxon>eudicotyledons</taxon>
        <taxon>Gunneridae</taxon>
        <taxon>Pentapetalae</taxon>
        <taxon>asterids</taxon>
        <taxon>campanulids</taxon>
        <taxon>Aquifoliales</taxon>
        <taxon>Aquifoliaceae</taxon>
        <taxon>Ilex</taxon>
    </lineage>
</organism>
<accession>A0ABC8TEX3</accession>
<dbReference type="AlphaFoldDB" id="A0ABC8TEX3"/>
<dbReference type="Proteomes" id="UP001642360">
    <property type="component" value="Unassembled WGS sequence"/>
</dbReference>
<dbReference type="EMBL" id="CAUOFW020004977">
    <property type="protein sequence ID" value="CAK9167987.1"/>
    <property type="molecule type" value="Genomic_DNA"/>
</dbReference>
<reference evidence="1 2" key="1">
    <citation type="submission" date="2024-02" db="EMBL/GenBank/DDBJ databases">
        <authorList>
            <person name="Vignale AGUSTIN F."/>
            <person name="Sosa J E."/>
            <person name="Modenutti C."/>
        </authorList>
    </citation>
    <scope>NUCLEOTIDE SEQUENCE [LARGE SCALE GENOMIC DNA]</scope>
</reference>
<evidence type="ECO:0000313" key="2">
    <source>
        <dbReference type="Proteomes" id="UP001642360"/>
    </source>
</evidence>
<proteinExistence type="predicted"/>